<dbReference type="VEuPathDB" id="FungiDB:H310_07677"/>
<protein>
    <submittedName>
        <fullName evidence="2">Uncharacterized protein</fullName>
    </submittedName>
</protein>
<proteinExistence type="predicted"/>
<dbReference type="AlphaFoldDB" id="A0A024U221"/>
<dbReference type="RefSeq" id="XP_008871329.1">
    <property type="nucleotide sequence ID" value="XM_008873107.1"/>
</dbReference>
<gene>
    <name evidence="2" type="ORF">H310_07677</name>
</gene>
<evidence type="ECO:0000256" key="1">
    <source>
        <dbReference type="SAM" id="MobiDB-lite"/>
    </source>
</evidence>
<organism evidence="2">
    <name type="scientific">Aphanomyces invadans</name>
    <dbReference type="NCBI Taxonomy" id="157072"/>
    <lineage>
        <taxon>Eukaryota</taxon>
        <taxon>Sar</taxon>
        <taxon>Stramenopiles</taxon>
        <taxon>Oomycota</taxon>
        <taxon>Saprolegniomycetes</taxon>
        <taxon>Saprolegniales</taxon>
        <taxon>Verrucalvaceae</taxon>
        <taxon>Aphanomyces</taxon>
    </lineage>
</organism>
<feature type="region of interest" description="Disordered" evidence="1">
    <location>
        <begin position="105"/>
        <end position="150"/>
    </location>
</feature>
<sequence>MLKRTHRFMAWPGQTLLAVLNGTVAGRFDSLLLVICRTTRVCLPAIEERFPSHRNRHRQNCTTGGSTQRRIGNRGSNEISIAARTWGDMRVLRRRNCCSKGCRPARLFPPRSLPFQSPTMEGSRAADSNSVPASLQHGRGPTARARGDSR</sequence>
<dbReference type="EMBL" id="KI913965">
    <property type="protein sequence ID" value="ETW00304.1"/>
    <property type="molecule type" value="Genomic_DNA"/>
</dbReference>
<reference evidence="2" key="1">
    <citation type="submission" date="2013-12" db="EMBL/GenBank/DDBJ databases">
        <title>The Genome Sequence of Aphanomyces invadans NJM9701.</title>
        <authorList>
            <consortium name="The Broad Institute Genomics Platform"/>
            <person name="Russ C."/>
            <person name="Tyler B."/>
            <person name="van West P."/>
            <person name="Dieguez-Uribeondo J."/>
            <person name="Young S.K."/>
            <person name="Zeng Q."/>
            <person name="Gargeya S."/>
            <person name="Fitzgerald M."/>
            <person name="Abouelleil A."/>
            <person name="Alvarado L."/>
            <person name="Chapman S.B."/>
            <person name="Gainer-Dewar J."/>
            <person name="Goldberg J."/>
            <person name="Griggs A."/>
            <person name="Gujja S."/>
            <person name="Hansen M."/>
            <person name="Howarth C."/>
            <person name="Imamovic A."/>
            <person name="Ireland A."/>
            <person name="Larimer J."/>
            <person name="McCowan C."/>
            <person name="Murphy C."/>
            <person name="Pearson M."/>
            <person name="Poon T.W."/>
            <person name="Priest M."/>
            <person name="Roberts A."/>
            <person name="Saif S."/>
            <person name="Shea T."/>
            <person name="Sykes S."/>
            <person name="Wortman J."/>
            <person name="Nusbaum C."/>
            <person name="Birren B."/>
        </authorList>
    </citation>
    <scope>NUCLEOTIDE SEQUENCE [LARGE SCALE GENOMIC DNA]</scope>
    <source>
        <strain evidence="2">NJM9701</strain>
    </source>
</reference>
<accession>A0A024U221</accession>
<dbReference type="GeneID" id="20084727"/>
<feature type="compositionally biased region" description="Polar residues" evidence="1">
    <location>
        <begin position="114"/>
        <end position="133"/>
    </location>
</feature>
<name>A0A024U221_9STRA</name>
<evidence type="ECO:0000313" key="2">
    <source>
        <dbReference type="EMBL" id="ETW00304.1"/>
    </source>
</evidence>